<reference evidence="1" key="2">
    <citation type="submission" date="2018-05" db="EMBL/GenBank/DDBJ databases">
        <title>OmerRS3 (Oryza meridionalis Reference Sequence Version 3).</title>
        <authorList>
            <person name="Zhang J."/>
            <person name="Kudrna D."/>
            <person name="Lee S."/>
            <person name="Talag J."/>
            <person name="Welchert J."/>
            <person name="Wing R.A."/>
        </authorList>
    </citation>
    <scope>NUCLEOTIDE SEQUENCE [LARGE SCALE GENOMIC DNA]</scope>
    <source>
        <strain evidence="1">cv. OR44</strain>
    </source>
</reference>
<evidence type="ECO:0000313" key="1">
    <source>
        <dbReference type="EnsemblPlants" id="OMERI03G07540.3"/>
    </source>
</evidence>
<dbReference type="HOGENOM" id="CLU_2137480_0_0_1"/>
<protein>
    <submittedName>
        <fullName evidence="1">Uncharacterized protein</fullName>
    </submittedName>
</protein>
<reference evidence="1" key="1">
    <citation type="submission" date="2015-04" db="UniProtKB">
        <authorList>
            <consortium name="EnsemblPlants"/>
        </authorList>
    </citation>
    <scope>IDENTIFICATION</scope>
</reference>
<dbReference type="EnsemblPlants" id="OMERI03G07540.3">
    <property type="protein sequence ID" value="OMERI03G07540.3"/>
    <property type="gene ID" value="OMERI03G07540"/>
</dbReference>
<sequence>MAFFHIPYKSPGESLVPTFGRAAAALHVVFSLGASLWRSSNASTTLLYLVFGEAFAFLGPLPSCGGRRALRLFLLIKSKLLADGVRRCSATMTCCSLFQGVSGAGRVKEVAPR</sequence>
<keyword evidence="2" id="KW-1185">Reference proteome</keyword>
<name>A0A0E0CWZ7_9ORYZ</name>
<proteinExistence type="predicted"/>
<organism evidence="1">
    <name type="scientific">Oryza meridionalis</name>
    <dbReference type="NCBI Taxonomy" id="40149"/>
    <lineage>
        <taxon>Eukaryota</taxon>
        <taxon>Viridiplantae</taxon>
        <taxon>Streptophyta</taxon>
        <taxon>Embryophyta</taxon>
        <taxon>Tracheophyta</taxon>
        <taxon>Spermatophyta</taxon>
        <taxon>Magnoliopsida</taxon>
        <taxon>Liliopsida</taxon>
        <taxon>Poales</taxon>
        <taxon>Poaceae</taxon>
        <taxon>BOP clade</taxon>
        <taxon>Oryzoideae</taxon>
        <taxon>Oryzeae</taxon>
        <taxon>Oryzinae</taxon>
        <taxon>Oryza</taxon>
    </lineage>
</organism>
<dbReference type="Proteomes" id="UP000008021">
    <property type="component" value="Chromosome 3"/>
</dbReference>
<evidence type="ECO:0000313" key="2">
    <source>
        <dbReference type="Proteomes" id="UP000008021"/>
    </source>
</evidence>
<accession>A0A0E0CWZ7</accession>
<dbReference type="Gramene" id="OMERI03G07540.3">
    <property type="protein sequence ID" value="OMERI03G07540.3"/>
    <property type="gene ID" value="OMERI03G07540"/>
</dbReference>
<dbReference type="AlphaFoldDB" id="A0A0E0CWZ7"/>